<organism evidence="3 4">
    <name type="scientific">Limosilactobacillus ingluviei DSM 15946</name>
    <dbReference type="NCBI Taxonomy" id="1423760"/>
    <lineage>
        <taxon>Bacteria</taxon>
        <taxon>Bacillati</taxon>
        <taxon>Bacillota</taxon>
        <taxon>Bacilli</taxon>
        <taxon>Lactobacillales</taxon>
        <taxon>Lactobacillaceae</taxon>
        <taxon>Limosilactobacillus</taxon>
    </lineage>
</organism>
<dbReference type="GO" id="GO:0004106">
    <property type="term" value="F:chorismate mutase activity"/>
    <property type="evidence" value="ECO:0007669"/>
    <property type="project" value="InterPro"/>
</dbReference>
<evidence type="ECO:0000256" key="1">
    <source>
        <dbReference type="ARBA" id="ARBA00023235"/>
    </source>
</evidence>
<dbReference type="InterPro" id="IPR036263">
    <property type="entry name" value="Chorismate_II_sf"/>
</dbReference>
<dbReference type="Pfam" id="PF01817">
    <property type="entry name" value="CM_2"/>
    <property type="match status" value="1"/>
</dbReference>
<evidence type="ECO:0000313" key="4">
    <source>
        <dbReference type="Proteomes" id="UP000050816"/>
    </source>
</evidence>
<dbReference type="PANTHER" id="PTHR38041:SF1">
    <property type="entry name" value="CHORISMATE MUTASE"/>
    <property type="match status" value="1"/>
</dbReference>
<dbReference type="SUPFAM" id="SSF48600">
    <property type="entry name" value="Chorismate mutase II"/>
    <property type="match status" value="1"/>
</dbReference>
<accession>A0A0R1UGR6</accession>
<dbReference type="GO" id="GO:0046417">
    <property type="term" value="P:chorismate metabolic process"/>
    <property type="evidence" value="ECO:0007669"/>
    <property type="project" value="InterPro"/>
</dbReference>
<reference evidence="3 4" key="1">
    <citation type="journal article" date="2015" name="Genome Announc.">
        <title>Expanding the biotechnology potential of lactobacilli through comparative genomics of 213 strains and associated genera.</title>
        <authorList>
            <person name="Sun Z."/>
            <person name="Harris H.M."/>
            <person name="McCann A."/>
            <person name="Guo C."/>
            <person name="Argimon S."/>
            <person name="Zhang W."/>
            <person name="Yang X."/>
            <person name="Jeffery I.B."/>
            <person name="Cooney J.C."/>
            <person name="Kagawa T.F."/>
            <person name="Liu W."/>
            <person name="Song Y."/>
            <person name="Salvetti E."/>
            <person name="Wrobel A."/>
            <person name="Rasinkangas P."/>
            <person name="Parkhill J."/>
            <person name="Rea M.C."/>
            <person name="O'Sullivan O."/>
            <person name="Ritari J."/>
            <person name="Douillard F.P."/>
            <person name="Paul Ross R."/>
            <person name="Yang R."/>
            <person name="Briner A.E."/>
            <person name="Felis G.E."/>
            <person name="de Vos W.M."/>
            <person name="Barrangou R."/>
            <person name="Klaenhammer T.R."/>
            <person name="Caufield P.W."/>
            <person name="Cui Y."/>
            <person name="Zhang H."/>
            <person name="O'Toole P.W."/>
        </authorList>
    </citation>
    <scope>NUCLEOTIDE SEQUENCE [LARGE SCALE GENOMIC DNA]</scope>
    <source>
        <strain evidence="3 4">DSM 15946</strain>
    </source>
</reference>
<keyword evidence="1" id="KW-0413">Isomerase</keyword>
<feature type="domain" description="Chorismate mutase" evidence="2">
    <location>
        <begin position="1"/>
        <end position="88"/>
    </location>
</feature>
<dbReference type="SMART" id="SM00830">
    <property type="entry name" value="CM_2"/>
    <property type="match status" value="1"/>
</dbReference>
<proteinExistence type="predicted"/>
<protein>
    <recommendedName>
        <fullName evidence="2">Chorismate mutase domain-containing protein</fullName>
    </recommendedName>
</protein>
<dbReference type="GO" id="GO:0009697">
    <property type="term" value="P:salicylic acid biosynthetic process"/>
    <property type="evidence" value="ECO:0007669"/>
    <property type="project" value="TreeGrafter"/>
</dbReference>
<evidence type="ECO:0000259" key="2">
    <source>
        <dbReference type="PROSITE" id="PS51168"/>
    </source>
</evidence>
<comment type="caution">
    <text evidence="3">The sequence shown here is derived from an EMBL/GenBank/DDBJ whole genome shotgun (WGS) entry which is preliminary data.</text>
</comment>
<dbReference type="InterPro" id="IPR036979">
    <property type="entry name" value="CM_dom_sf"/>
</dbReference>
<gene>
    <name evidence="3" type="ORF">FC43_GL001667</name>
</gene>
<dbReference type="Proteomes" id="UP000050816">
    <property type="component" value="Unassembled WGS sequence"/>
</dbReference>
<sequence>MTMPDLTTLRQDIDQLNRELEHLLIKRFALVKQVAAHKARTQQPVCDPQREAAILAQLGQSTPELQPALQAIFQTIMTQSRTLEQTLLTKEEP</sequence>
<dbReference type="InterPro" id="IPR002701">
    <property type="entry name" value="CM_II_prokaryot"/>
</dbReference>
<dbReference type="Gene3D" id="1.20.59.10">
    <property type="entry name" value="Chorismate mutase"/>
    <property type="match status" value="1"/>
</dbReference>
<dbReference type="PROSITE" id="PS51168">
    <property type="entry name" value="CHORISMATE_MUT_2"/>
    <property type="match status" value="1"/>
</dbReference>
<name>A0A0R1UGR6_9LACO</name>
<dbReference type="PANTHER" id="PTHR38041">
    <property type="entry name" value="CHORISMATE MUTASE"/>
    <property type="match status" value="1"/>
</dbReference>
<dbReference type="PATRIC" id="fig|1423760.3.peg.1742"/>
<dbReference type="AlphaFoldDB" id="A0A0R1UGR6"/>
<dbReference type="EMBL" id="AZFK01000002">
    <property type="protein sequence ID" value="KRL92567.1"/>
    <property type="molecule type" value="Genomic_DNA"/>
</dbReference>
<evidence type="ECO:0000313" key="3">
    <source>
        <dbReference type="EMBL" id="KRL92567.1"/>
    </source>
</evidence>
<dbReference type="InterPro" id="IPR051331">
    <property type="entry name" value="Chorismate_mutase-related"/>
</dbReference>